<dbReference type="GO" id="GO:0016491">
    <property type="term" value="F:oxidoreductase activity"/>
    <property type="evidence" value="ECO:0007669"/>
    <property type="project" value="UniProtKB-KW"/>
</dbReference>
<dbReference type="EC" id="1.1.1.-" evidence="1"/>
<gene>
    <name evidence="1" type="ORF">AVDCRST_MAG16-1526</name>
</gene>
<sequence length="57" mass="6435">ARHEEDPLAFLRDRSLFGDLVDEPRFVEPYAWALDSLHRVGARATLEALRDGAGREA</sequence>
<reference evidence="1" key="1">
    <citation type="submission" date="2020-02" db="EMBL/GenBank/DDBJ databases">
        <authorList>
            <person name="Meier V. D."/>
        </authorList>
    </citation>
    <scope>NUCLEOTIDE SEQUENCE</scope>
    <source>
        <strain evidence="1">AVDCRST_MAG16</strain>
    </source>
</reference>
<keyword evidence="1" id="KW-0560">Oxidoreductase</keyword>
<dbReference type="EMBL" id="CADCUE010000138">
    <property type="protein sequence ID" value="CAA9336142.1"/>
    <property type="molecule type" value="Genomic_DNA"/>
</dbReference>
<organism evidence="1">
    <name type="scientific">uncultured Frankineae bacterium</name>
    <dbReference type="NCBI Taxonomy" id="437475"/>
    <lineage>
        <taxon>Bacteria</taxon>
        <taxon>Bacillati</taxon>
        <taxon>Actinomycetota</taxon>
        <taxon>Actinomycetes</taxon>
        <taxon>Frankiales</taxon>
        <taxon>environmental samples</taxon>
    </lineage>
</organism>
<protein>
    <submittedName>
        <fullName evidence="1">Multiple polyol-specific dehydrogenase</fullName>
        <ecNumber evidence="1">1.1.1.-</ecNumber>
    </submittedName>
</protein>
<evidence type="ECO:0000313" key="1">
    <source>
        <dbReference type="EMBL" id="CAA9336142.1"/>
    </source>
</evidence>
<proteinExistence type="predicted"/>
<dbReference type="AlphaFoldDB" id="A0A6J4LP59"/>
<accession>A0A6J4LP59</accession>
<name>A0A6J4LP59_9ACTN</name>
<feature type="non-terminal residue" evidence="1">
    <location>
        <position position="1"/>
    </location>
</feature>